<evidence type="ECO:0000313" key="2">
    <source>
        <dbReference type="EMBL" id="GAA0504694.1"/>
    </source>
</evidence>
<evidence type="ECO:0000256" key="1">
    <source>
        <dbReference type="SAM" id="MobiDB-lite"/>
    </source>
</evidence>
<evidence type="ECO:0000313" key="3">
    <source>
        <dbReference type="Proteomes" id="UP001501706"/>
    </source>
</evidence>
<accession>A0ABP3LQN1</accession>
<dbReference type="InterPro" id="IPR008822">
    <property type="entry name" value="Endonuclease_RusA-like"/>
</dbReference>
<gene>
    <name evidence="2" type="ORF">GCM10009097_21990</name>
</gene>
<name>A0ABP3LQN1_9BURK</name>
<feature type="region of interest" description="Disordered" evidence="1">
    <location>
        <begin position="1"/>
        <end position="28"/>
    </location>
</feature>
<feature type="compositionally biased region" description="Polar residues" evidence="1">
    <location>
        <begin position="1"/>
        <end position="13"/>
    </location>
</feature>
<keyword evidence="3" id="KW-1185">Reference proteome</keyword>
<dbReference type="SUPFAM" id="SSF103084">
    <property type="entry name" value="Holliday junction resolvase RusA"/>
    <property type="match status" value="1"/>
</dbReference>
<organism evidence="2 3">
    <name type="scientific">Pigmentiphaga daeguensis</name>
    <dbReference type="NCBI Taxonomy" id="414049"/>
    <lineage>
        <taxon>Bacteria</taxon>
        <taxon>Pseudomonadati</taxon>
        <taxon>Pseudomonadota</taxon>
        <taxon>Betaproteobacteria</taxon>
        <taxon>Burkholderiales</taxon>
        <taxon>Alcaligenaceae</taxon>
        <taxon>Pigmentiphaga</taxon>
    </lineage>
</organism>
<dbReference type="EMBL" id="BAAAEN010000007">
    <property type="protein sequence ID" value="GAA0504694.1"/>
    <property type="molecule type" value="Genomic_DNA"/>
</dbReference>
<comment type="caution">
    <text evidence="2">The sequence shown here is derived from an EMBL/GenBank/DDBJ whole genome shotgun (WGS) entry which is preliminary data.</text>
</comment>
<dbReference type="RefSeq" id="WP_343927523.1">
    <property type="nucleotide sequence ID" value="NZ_BAAAEN010000007.1"/>
</dbReference>
<dbReference type="InterPro" id="IPR036614">
    <property type="entry name" value="RusA-like_sf"/>
</dbReference>
<sequence>MTLTTDKSGQDTQRLAPARAFSPTSAPQSADAGRAITLVLPYPISANRYWNSFRLGNRMMVAPSSEAKAYKRQVAQLAQACGISKPITGRVQIDIRLWPKRPKDWARRYAQDPFAWDDTVLCLDLDNVNKVLFDALKGIAIDDDRWVRRMTSERMQPDDGGARVAVRITPLVIAVRQGALL</sequence>
<reference evidence="3" key="1">
    <citation type="journal article" date="2019" name="Int. J. Syst. Evol. Microbiol.">
        <title>The Global Catalogue of Microorganisms (GCM) 10K type strain sequencing project: providing services to taxonomists for standard genome sequencing and annotation.</title>
        <authorList>
            <consortium name="The Broad Institute Genomics Platform"/>
            <consortium name="The Broad Institute Genome Sequencing Center for Infectious Disease"/>
            <person name="Wu L."/>
            <person name="Ma J."/>
        </authorList>
    </citation>
    <scope>NUCLEOTIDE SEQUENCE [LARGE SCALE GENOMIC DNA]</scope>
    <source>
        <strain evidence="3">JCM 14330</strain>
    </source>
</reference>
<dbReference type="Proteomes" id="UP001501706">
    <property type="component" value="Unassembled WGS sequence"/>
</dbReference>
<proteinExistence type="predicted"/>
<dbReference type="Pfam" id="PF05866">
    <property type="entry name" value="RusA"/>
    <property type="match status" value="1"/>
</dbReference>
<dbReference type="Gene3D" id="3.30.1330.70">
    <property type="entry name" value="Holliday junction resolvase RusA"/>
    <property type="match status" value="1"/>
</dbReference>
<protein>
    <submittedName>
        <fullName evidence="2">RusA family crossover junction endodeoxyribonuclease</fullName>
    </submittedName>
</protein>